<dbReference type="Proteomes" id="UP000297814">
    <property type="component" value="Unassembled WGS sequence"/>
</dbReference>
<dbReference type="EMBL" id="PQXK01000019">
    <property type="protein sequence ID" value="TGO41583.1"/>
    <property type="molecule type" value="Genomic_DNA"/>
</dbReference>
<accession>A0A4Z1H8T6</accession>
<sequence>MSDTPMCYICREMMAKRSAQRFVFLNPDKLERCLLCNRPFCTRHKAVENNTVCKIRHDSYYDNHRNLHGTGTIFRNMEHRNIEMDPSNAELDPIMKFLREREAIQKRVEEKKRIEEAAKREVTSEEIAKQ</sequence>
<reference evidence="2 3" key="1">
    <citation type="submission" date="2017-12" db="EMBL/GenBank/DDBJ databases">
        <title>Comparative genomics of Botrytis spp.</title>
        <authorList>
            <person name="Valero-Jimenez C.A."/>
            <person name="Tapia P."/>
            <person name="Veloso J."/>
            <person name="Silva-Moreno E."/>
            <person name="Staats M."/>
            <person name="Valdes J.H."/>
            <person name="Van Kan J.A.L."/>
        </authorList>
    </citation>
    <scope>NUCLEOTIDE SEQUENCE [LARGE SCALE GENOMIC DNA]</scope>
    <source>
        <strain evidence="2 3">Bh0001</strain>
    </source>
</reference>
<keyword evidence="3" id="KW-1185">Reference proteome</keyword>
<dbReference type="AlphaFoldDB" id="A0A4Z1H8T6"/>
<name>A0A4Z1H8T6_9HELO</name>
<gene>
    <name evidence="2" type="ORF">BHYA_0019g00120</name>
</gene>
<feature type="region of interest" description="Disordered" evidence="1">
    <location>
        <begin position="111"/>
        <end position="130"/>
    </location>
</feature>
<protein>
    <submittedName>
        <fullName evidence="2">Uncharacterized protein</fullName>
    </submittedName>
</protein>
<evidence type="ECO:0000313" key="3">
    <source>
        <dbReference type="Proteomes" id="UP000297814"/>
    </source>
</evidence>
<evidence type="ECO:0000256" key="1">
    <source>
        <dbReference type="SAM" id="MobiDB-lite"/>
    </source>
</evidence>
<comment type="caution">
    <text evidence="2">The sequence shown here is derived from an EMBL/GenBank/DDBJ whole genome shotgun (WGS) entry which is preliminary data.</text>
</comment>
<evidence type="ECO:0000313" key="2">
    <source>
        <dbReference type="EMBL" id="TGO41583.1"/>
    </source>
</evidence>
<organism evidence="2 3">
    <name type="scientific">Botrytis hyacinthi</name>
    <dbReference type="NCBI Taxonomy" id="278943"/>
    <lineage>
        <taxon>Eukaryota</taxon>
        <taxon>Fungi</taxon>
        <taxon>Dikarya</taxon>
        <taxon>Ascomycota</taxon>
        <taxon>Pezizomycotina</taxon>
        <taxon>Leotiomycetes</taxon>
        <taxon>Helotiales</taxon>
        <taxon>Sclerotiniaceae</taxon>
        <taxon>Botrytis</taxon>
    </lineage>
</organism>
<proteinExistence type="predicted"/>